<dbReference type="InterPro" id="IPR011013">
    <property type="entry name" value="Gal_mutarotase_sf_dom"/>
</dbReference>
<evidence type="ECO:0000256" key="1">
    <source>
        <dbReference type="ARBA" id="ARBA00001576"/>
    </source>
</evidence>
<proteinExistence type="inferred from homology"/>
<evidence type="ECO:0000256" key="2">
    <source>
        <dbReference type="ARBA" id="ARBA00006768"/>
    </source>
</evidence>
<evidence type="ECO:0000313" key="9">
    <source>
        <dbReference type="Proteomes" id="UP000509510"/>
    </source>
</evidence>
<keyword evidence="6" id="KW-0732">Signal</keyword>
<dbReference type="GO" id="GO:0005993">
    <property type="term" value="P:trehalose catabolic process"/>
    <property type="evidence" value="ECO:0007669"/>
    <property type="project" value="TreeGrafter"/>
</dbReference>
<name>A0A7H8QKT6_TALRU</name>
<dbReference type="Pfam" id="PF03633">
    <property type="entry name" value="Glyco_hydro_65C"/>
    <property type="match status" value="1"/>
</dbReference>
<dbReference type="InterPro" id="IPR037018">
    <property type="entry name" value="GH65_N"/>
</dbReference>
<dbReference type="InterPro" id="IPR000421">
    <property type="entry name" value="FA58C"/>
</dbReference>
<comment type="catalytic activity">
    <reaction evidence="1">
        <text>alpha,alpha-trehalose + H2O = alpha-D-glucose + beta-D-glucose</text>
        <dbReference type="Rhea" id="RHEA:32675"/>
        <dbReference type="ChEBI" id="CHEBI:15377"/>
        <dbReference type="ChEBI" id="CHEBI:15903"/>
        <dbReference type="ChEBI" id="CHEBI:16551"/>
        <dbReference type="ChEBI" id="CHEBI:17925"/>
        <dbReference type="EC" id="3.2.1.28"/>
    </reaction>
</comment>
<evidence type="ECO:0000313" key="8">
    <source>
        <dbReference type="EMBL" id="QKX54508.1"/>
    </source>
</evidence>
<evidence type="ECO:0000256" key="4">
    <source>
        <dbReference type="ARBA" id="ARBA00022801"/>
    </source>
</evidence>
<dbReference type="Gene3D" id="1.50.10.10">
    <property type="match status" value="1"/>
</dbReference>
<dbReference type="InterPro" id="IPR005195">
    <property type="entry name" value="Glyco_hydro_65_M"/>
</dbReference>
<dbReference type="SUPFAM" id="SSF74650">
    <property type="entry name" value="Galactose mutarotase-like"/>
    <property type="match status" value="1"/>
</dbReference>
<sequence length="988" mass="110096">MLSLTYAAVLVSSFFAGQHWESARTGIDHAIQNTQQWLLHSGHHHRNHQQKHPDWLLETTTFTPNHFQTAPYVANGYFGQTLPSEGVGYWIERDANGEYVHNTWPLDQPRATFGTIAGLWNLQDRVKHVSCPENMLKGGESTITGIPDWTGLVVTTADGQSYLPGVDKSSVKAFYQSLSIRDGTVRTSVTWAPPALESSSIEYQLNFTVLAHRKRSNVGVVRLELTASESTSVTITDILDGAGSVRAHFGDKAFEDDENIIWTSVKPWGVEGSTAYVLSSVHFDGASNSYIRKDATDSPFVSRNLSTIAQSWNVTLQKGRTLVVSKYAGIASTDGYPQQSLYTARQAALGAKRITWSSLISEHVQEWEETWNAADIVVPGNKELQKSVRASLFHTLTNMPHKIEGPGLSDNSLMPSGLSSESYAGLVFWDAETWIYPSVLALHPQYAKAFNNYRTRLLPEALSNAQKYNISGALFPWTSGRYGNCTNTGRCESYQYHLNTDIALAHWQYYQSTKDASWLMDKGWPMIKSVADMFAAFVVPNKKTGEFDTILVGEPDEFAFFKNNGAFTNAGIKMLLGEYGPAAAKVLNKEVPQNWSEIAEKIRIPTNSKSKITLEFDDMPGDWKVKQASVALMNYPLEYRISEDWARNDLDYYSEMNTYHGPAMTWSIFSINEAQLQKSGCAAYTYLLRSSEPYLRDPFYQFSETALDKPERDGDSLAFPFGLYPAFPFLTGAGGFLQAFTHGLTGMRLRQDVFYLDPMLPPQIPDGLVIKGLKWQGASFDVSIQPENTTITRRKLGLPHDNVAVPVQVGDEHTDNRDKKNHMLKSGEDLVVSTRRPHLESSSAKRNKALCKKVTADDGSWSFGRYPLSAVDGSNATVWQPLNADTPASMTVDLGDTHDVSGFIINWGTSPAKTFTIYSDETKLYENKVKISAPYNPKTVHEVKIRQGNMTEMELPQTVEAQKIRLVIRGTQGEEQHLGATVAEFAIL</sequence>
<keyword evidence="5" id="KW-0325">Glycoprotein</keyword>
<dbReference type="Gene3D" id="2.60.420.10">
    <property type="entry name" value="Maltose phosphorylase, domain 3"/>
    <property type="match status" value="1"/>
</dbReference>
<keyword evidence="4" id="KW-0378">Hydrolase</keyword>
<evidence type="ECO:0000256" key="3">
    <source>
        <dbReference type="ARBA" id="ARBA00012757"/>
    </source>
</evidence>
<dbReference type="FunFam" id="1.50.10.10:FF:000032">
    <property type="entry name" value="Vacuolar acid trehalase"/>
    <property type="match status" value="1"/>
</dbReference>
<dbReference type="EC" id="3.2.1.28" evidence="3"/>
<dbReference type="InterPro" id="IPR008928">
    <property type="entry name" value="6-hairpin_glycosidase_sf"/>
</dbReference>
<reference evidence="9" key="1">
    <citation type="submission" date="2020-06" db="EMBL/GenBank/DDBJ databases">
        <title>A chromosome-scale genome assembly of Talaromyces rugulosus W13939.</title>
        <authorList>
            <person name="Wang B."/>
            <person name="Guo L."/>
            <person name="Ye K."/>
            <person name="Wang L."/>
        </authorList>
    </citation>
    <scope>NUCLEOTIDE SEQUENCE [LARGE SCALE GENOMIC DNA]</scope>
    <source>
        <strain evidence="9">W13939</strain>
    </source>
</reference>
<dbReference type="Pfam" id="PF00754">
    <property type="entry name" value="F5_F8_type_C"/>
    <property type="match status" value="1"/>
</dbReference>
<dbReference type="Proteomes" id="UP000509510">
    <property type="component" value="Chromosome I"/>
</dbReference>
<dbReference type="PROSITE" id="PS50022">
    <property type="entry name" value="FA58C_3"/>
    <property type="match status" value="1"/>
</dbReference>
<dbReference type="RefSeq" id="XP_035340687.1">
    <property type="nucleotide sequence ID" value="XM_035484794.1"/>
</dbReference>
<dbReference type="InterPro" id="IPR005194">
    <property type="entry name" value="Glyco_hydro_65_C"/>
</dbReference>
<dbReference type="AlphaFoldDB" id="A0A7H8QKT6"/>
<dbReference type="SUPFAM" id="SSF48208">
    <property type="entry name" value="Six-hairpin glycosidases"/>
    <property type="match status" value="1"/>
</dbReference>
<organism evidence="8 9">
    <name type="scientific">Talaromyces rugulosus</name>
    <name type="common">Penicillium rugulosum</name>
    <dbReference type="NCBI Taxonomy" id="121627"/>
    <lineage>
        <taxon>Eukaryota</taxon>
        <taxon>Fungi</taxon>
        <taxon>Dikarya</taxon>
        <taxon>Ascomycota</taxon>
        <taxon>Pezizomycotina</taxon>
        <taxon>Eurotiomycetes</taxon>
        <taxon>Eurotiomycetidae</taxon>
        <taxon>Eurotiales</taxon>
        <taxon>Trichocomaceae</taxon>
        <taxon>Talaromyces</taxon>
        <taxon>Talaromyces sect. Islandici</taxon>
    </lineage>
</organism>
<evidence type="ECO:0000256" key="6">
    <source>
        <dbReference type="SAM" id="SignalP"/>
    </source>
</evidence>
<dbReference type="GeneID" id="55989105"/>
<feature type="domain" description="F5/8 type C" evidence="7">
    <location>
        <begin position="832"/>
        <end position="988"/>
    </location>
</feature>
<dbReference type="GO" id="GO:0004555">
    <property type="term" value="F:alpha,alpha-trehalase activity"/>
    <property type="evidence" value="ECO:0007669"/>
    <property type="project" value="UniProtKB-EC"/>
</dbReference>
<dbReference type="Gene3D" id="2.60.120.260">
    <property type="entry name" value="Galactose-binding domain-like"/>
    <property type="match status" value="1"/>
</dbReference>
<comment type="similarity">
    <text evidence="2">Belongs to the glycosyl hydrolase 65 family.</text>
</comment>
<keyword evidence="9" id="KW-1185">Reference proteome</keyword>
<dbReference type="Pfam" id="PF03636">
    <property type="entry name" value="Glyco_hydro_65N"/>
    <property type="match status" value="1"/>
</dbReference>
<protein>
    <recommendedName>
        <fullName evidence="3">alpha,alpha-trehalase</fullName>
        <ecNumber evidence="3">3.2.1.28</ecNumber>
    </recommendedName>
</protein>
<dbReference type="InterPro" id="IPR008979">
    <property type="entry name" value="Galactose-bd-like_sf"/>
</dbReference>
<feature type="chain" id="PRO_5028968543" description="alpha,alpha-trehalase" evidence="6">
    <location>
        <begin position="17"/>
        <end position="988"/>
    </location>
</feature>
<evidence type="ECO:0000259" key="7">
    <source>
        <dbReference type="PROSITE" id="PS50022"/>
    </source>
</evidence>
<dbReference type="OrthoDB" id="200349at2759"/>
<dbReference type="PANTHER" id="PTHR11051">
    <property type="entry name" value="GLYCOSYL HYDROLASE-RELATED"/>
    <property type="match status" value="1"/>
</dbReference>
<evidence type="ECO:0000256" key="5">
    <source>
        <dbReference type="ARBA" id="ARBA00023180"/>
    </source>
</evidence>
<dbReference type="SUPFAM" id="SSF49785">
    <property type="entry name" value="Galactose-binding domain-like"/>
    <property type="match status" value="1"/>
</dbReference>
<accession>A0A7H8QKT6</accession>
<dbReference type="GO" id="GO:0030246">
    <property type="term" value="F:carbohydrate binding"/>
    <property type="evidence" value="ECO:0007669"/>
    <property type="project" value="InterPro"/>
</dbReference>
<gene>
    <name evidence="8" type="ORF">TRUGW13939_01595</name>
</gene>
<feature type="signal peptide" evidence="6">
    <location>
        <begin position="1"/>
        <end position="16"/>
    </location>
</feature>
<dbReference type="InterPro" id="IPR012341">
    <property type="entry name" value="6hp_glycosidase-like_sf"/>
</dbReference>
<dbReference type="Gene3D" id="2.70.98.40">
    <property type="entry name" value="Glycoside hydrolase, family 65, N-terminal domain"/>
    <property type="match status" value="1"/>
</dbReference>
<dbReference type="EMBL" id="CP055898">
    <property type="protein sequence ID" value="QKX54508.1"/>
    <property type="molecule type" value="Genomic_DNA"/>
</dbReference>
<dbReference type="PANTHER" id="PTHR11051:SF8">
    <property type="entry name" value="PROTEIN-GLUCOSYLGALACTOSYLHYDROXYLYSINE GLUCOSIDASE"/>
    <property type="match status" value="1"/>
</dbReference>
<dbReference type="Pfam" id="PF03632">
    <property type="entry name" value="Glyco_hydro_65m"/>
    <property type="match status" value="1"/>
</dbReference>
<dbReference type="KEGG" id="trg:TRUGW13939_01595"/>
<dbReference type="GO" id="GO:0009277">
    <property type="term" value="C:fungal-type cell wall"/>
    <property type="evidence" value="ECO:0007669"/>
    <property type="project" value="TreeGrafter"/>
</dbReference>
<dbReference type="InterPro" id="IPR005196">
    <property type="entry name" value="Glyco_hydro_65_N"/>
</dbReference>